<evidence type="ECO:0000313" key="1">
    <source>
        <dbReference type="EMBL" id="CAH1772294.1"/>
    </source>
</evidence>
<evidence type="ECO:0000313" key="2">
    <source>
        <dbReference type="Proteomes" id="UP000749559"/>
    </source>
</evidence>
<dbReference type="EMBL" id="CAIIXF020000001">
    <property type="protein sequence ID" value="CAH1772294.1"/>
    <property type="molecule type" value="Genomic_DNA"/>
</dbReference>
<protein>
    <submittedName>
        <fullName evidence="1">Uncharacterized protein</fullName>
    </submittedName>
</protein>
<organism evidence="1 2">
    <name type="scientific">Owenia fusiformis</name>
    <name type="common">Polychaete worm</name>
    <dbReference type="NCBI Taxonomy" id="6347"/>
    <lineage>
        <taxon>Eukaryota</taxon>
        <taxon>Metazoa</taxon>
        <taxon>Spiralia</taxon>
        <taxon>Lophotrochozoa</taxon>
        <taxon>Annelida</taxon>
        <taxon>Polychaeta</taxon>
        <taxon>Sedentaria</taxon>
        <taxon>Canalipalpata</taxon>
        <taxon>Sabellida</taxon>
        <taxon>Oweniida</taxon>
        <taxon>Oweniidae</taxon>
        <taxon>Owenia</taxon>
    </lineage>
</organism>
<dbReference type="Proteomes" id="UP000749559">
    <property type="component" value="Unassembled WGS sequence"/>
</dbReference>
<dbReference type="AlphaFoldDB" id="A0A8J1UWF2"/>
<keyword evidence="2" id="KW-1185">Reference proteome</keyword>
<accession>A0A8J1UWF2</accession>
<comment type="caution">
    <text evidence="1">The sequence shown here is derived from an EMBL/GenBank/DDBJ whole genome shotgun (WGS) entry which is preliminary data.</text>
</comment>
<gene>
    <name evidence="1" type="ORF">OFUS_LOCUS76</name>
</gene>
<proteinExistence type="predicted"/>
<name>A0A8J1UWF2_OWEFU</name>
<reference evidence="1" key="1">
    <citation type="submission" date="2022-03" db="EMBL/GenBank/DDBJ databases">
        <authorList>
            <person name="Martin C."/>
        </authorList>
    </citation>
    <scope>NUCLEOTIDE SEQUENCE</scope>
</reference>
<sequence>MMFKMTSLVGALMTVSQLIYAAQGAALECPDGYYFTNSHCILKETSLNPETCPLSTSNPPENGKASCQLGSTHMWYINVGGSRTDWTKGTDAWCLSTYSRPITWDFTNDCQYSSNEADCLQMLEWAGCAQSTPEEVQLFGIIENQPRIGTCDHAGQFMVDPYNRCKYYQCVWADSAKTKLMPQSMECEPGTTVPADYATGDPCTGGDLPCY</sequence>